<accession>N9UZR1</accession>
<dbReference type="Pfam" id="PF00128">
    <property type="entry name" value="Alpha-amylase"/>
    <property type="match status" value="2"/>
</dbReference>
<evidence type="ECO:0000313" key="2">
    <source>
        <dbReference type="EMBL" id="ENY68662.1"/>
    </source>
</evidence>
<evidence type="ECO:0000313" key="3">
    <source>
        <dbReference type="Proteomes" id="UP000013131"/>
    </source>
</evidence>
<dbReference type="OrthoDB" id="394145at2"/>
<dbReference type="InterPro" id="IPR042280">
    <property type="entry name" value="SLC3A2"/>
</dbReference>
<dbReference type="AlphaFoldDB" id="N9UZR1"/>
<dbReference type="GO" id="GO:1903801">
    <property type="term" value="P:L-leucine import across plasma membrane"/>
    <property type="evidence" value="ECO:0007669"/>
    <property type="project" value="TreeGrafter"/>
</dbReference>
<dbReference type="Proteomes" id="UP000013131">
    <property type="component" value="Unassembled WGS sequence"/>
</dbReference>
<dbReference type="GO" id="GO:0015190">
    <property type="term" value="F:L-leucine transmembrane transporter activity"/>
    <property type="evidence" value="ECO:0007669"/>
    <property type="project" value="TreeGrafter"/>
</dbReference>
<keyword evidence="3" id="KW-1185">Reference proteome</keyword>
<dbReference type="EMBL" id="AORI01000011">
    <property type="protein sequence ID" value="ENY68662.1"/>
    <property type="molecule type" value="Genomic_DNA"/>
</dbReference>
<dbReference type="PANTHER" id="PTHR46673:SF1">
    <property type="entry name" value="4F2 CELL-SURFACE ANTIGEN HEAVY CHAIN"/>
    <property type="match status" value="1"/>
</dbReference>
<proteinExistence type="predicted"/>
<sequence>MFANKRIILYELKLENFYDADRSGFGNFKGMQAKLQYFKDLNVDIVAIDDILNQYQNNFNLEEIKNKYGSIKDFVDVVSLFQKNHIELAPILDLSNIKQSFINWNNMMNLYKLNNEINAEEKNLYLTKLDTYLLNKPFNQISLYDIFEFIKYFETILNFYLKLNVNAIILDNFEFLASAELKDEKKTGFINDLYKIIKRKNPNITVIFKSSNNNSFLYKKLISSKNKSFDYLYLTYLSVTQNKNKLKLNFKRKLNYNYVFKFIKTFSRYSNVIIALDSNKSGRFISKWGSEKSYFSESLKSILLFLYAGNNSIGLYYGDEIGLLRANFKDDFSFNDENFNEEKRFYQSKNIKLESFFLYHSYFNKLSSYTQMPWDSKLSLNYKNNENIFYAINHKENNIQSNLENKDSGLLFIYFLNKLIFDTKYEEFFMTNKFSIKHKRGFFMFKKSLKNEQLIFLINLSPRHKKIISPNDCLILSSSYINKFYSELPNQLSPFESLILLKSKN</sequence>
<reference evidence="2 3" key="1">
    <citation type="journal article" date="2013" name="Genome Announc.">
        <title>Draft Genome Sequences of Mycoplasma auris and Mycoplasma yeatsii, Two Species of the Ear Canal of Caprinae.</title>
        <authorList>
            <person name="Dordet-Frisoni E."/>
            <person name="Baranowski E."/>
            <person name="Barre A."/>
            <person name="Blanchard A."/>
            <person name="Breton M."/>
            <person name="Couture C."/>
            <person name="Dupuy V."/>
            <person name="Gaurivaud P."/>
            <person name="Jacob D."/>
            <person name="Lemaitre C."/>
            <person name="Manso-Silvan L."/>
            <person name="Nikolski M."/>
            <person name="Nouvel L.X."/>
            <person name="Poumarat F."/>
            <person name="Sirand-Pugnet P."/>
            <person name="Thebault P."/>
            <person name="Theil S."/>
            <person name="Thiaucourt F."/>
            <person name="Citti C."/>
            <person name="Tardy F."/>
        </authorList>
    </citation>
    <scope>NUCLEOTIDE SEQUENCE [LARGE SCALE GENOMIC DNA]</scope>
    <source>
        <strain evidence="2 3">15026</strain>
    </source>
</reference>
<dbReference type="GO" id="GO:0015173">
    <property type="term" value="F:aromatic amino acid transmembrane transporter activity"/>
    <property type="evidence" value="ECO:0007669"/>
    <property type="project" value="TreeGrafter"/>
</dbReference>
<dbReference type="InterPro" id="IPR006047">
    <property type="entry name" value="GH13_cat_dom"/>
</dbReference>
<feature type="domain" description="Glycosyl hydrolase family 13 catalytic" evidence="1">
    <location>
        <begin position="228"/>
        <end position="414"/>
    </location>
</feature>
<dbReference type="InterPro" id="IPR017853">
    <property type="entry name" value="GH"/>
</dbReference>
<dbReference type="PATRIC" id="fig|1188233.3.peg.443"/>
<dbReference type="GO" id="GO:0015180">
    <property type="term" value="F:L-alanine transmembrane transporter activity"/>
    <property type="evidence" value="ECO:0007669"/>
    <property type="project" value="TreeGrafter"/>
</dbReference>
<dbReference type="PANTHER" id="PTHR46673">
    <property type="entry name" value="4F2 CELL-SURFACE ANTIGEN HEAVY CHAIN"/>
    <property type="match status" value="1"/>
</dbReference>
<dbReference type="SUPFAM" id="SSF51445">
    <property type="entry name" value="(Trans)glycosidases"/>
    <property type="match status" value="1"/>
</dbReference>
<evidence type="ECO:0000259" key="1">
    <source>
        <dbReference type="Pfam" id="PF00128"/>
    </source>
</evidence>
<dbReference type="GO" id="GO:1904273">
    <property type="term" value="P:L-alanine import across plasma membrane"/>
    <property type="evidence" value="ECO:0007669"/>
    <property type="project" value="TreeGrafter"/>
</dbReference>
<dbReference type="GO" id="GO:0016324">
    <property type="term" value="C:apical plasma membrane"/>
    <property type="evidence" value="ECO:0007669"/>
    <property type="project" value="TreeGrafter"/>
</dbReference>
<name>N9UZR1_9BACT</name>
<dbReference type="GO" id="GO:0015823">
    <property type="term" value="P:phenylalanine transport"/>
    <property type="evidence" value="ECO:0007669"/>
    <property type="project" value="TreeGrafter"/>
</dbReference>
<gene>
    <name evidence="2" type="primary">dexB</name>
    <name evidence="2" type="ORF">MAU_4570</name>
</gene>
<organism evidence="2 3">
    <name type="scientific">Metamycoplasma auris 15026</name>
    <dbReference type="NCBI Taxonomy" id="1188233"/>
    <lineage>
        <taxon>Bacteria</taxon>
        <taxon>Bacillati</taxon>
        <taxon>Mycoplasmatota</taxon>
        <taxon>Mycoplasmoidales</taxon>
        <taxon>Metamycoplasmataceae</taxon>
        <taxon>Metamycoplasma</taxon>
    </lineage>
</organism>
<dbReference type="STRING" id="1188233.MAU_4570"/>
<dbReference type="GO" id="GO:0005975">
    <property type="term" value="P:carbohydrate metabolic process"/>
    <property type="evidence" value="ECO:0007669"/>
    <property type="project" value="InterPro"/>
</dbReference>
<dbReference type="Gene3D" id="3.20.20.80">
    <property type="entry name" value="Glycosidases"/>
    <property type="match status" value="2"/>
</dbReference>
<protein>
    <submittedName>
        <fullName evidence="2">Glucan 1,6-alpha-glucosidase</fullName>
    </submittedName>
</protein>
<comment type="caution">
    <text evidence="2">The sequence shown here is derived from an EMBL/GenBank/DDBJ whole genome shotgun (WGS) entry which is preliminary data.</text>
</comment>
<dbReference type="RefSeq" id="WP_004424828.1">
    <property type="nucleotide sequence ID" value="NZ_AORI01000011.1"/>
</dbReference>
<dbReference type="eggNOG" id="COG0366">
    <property type="taxonomic scope" value="Bacteria"/>
</dbReference>
<feature type="domain" description="Glycosyl hydrolase family 13 catalytic" evidence="1">
    <location>
        <begin position="16"/>
        <end position="94"/>
    </location>
</feature>